<sequence length="107" mass="12047">MRLHIGYDKKNVHMHVHVQVVGVALWLTALVLGAILTSEVFRLLTEIAKRKKEGQEQLPVLLADLDTLGQDTVYRQTIVGTTEDGTKDANPQEDKKNKKGLQTIRIF</sequence>
<dbReference type="OrthoDB" id="5860655at2759"/>
<feature type="transmembrane region" description="Helical" evidence="2">
    <location>
        <begin position="20"/>
        <end position="44"/>
    </location>
</feature>
<proteinExistence type="predicted"/>
<keyword evidence="2" id="KW-0812">Transmembrane</keyword>
<protein>
    <submittedName>
        <fullName evidence="3">Uncharacterized protein</fullName>
    </submittedName>
</protein>
<feature type="compositionally biased region" description="Basic and acidic residues" evidence="1">
    <location>
        <begin position="84"/>
        <end position="96"/>
    </location>
</feature>
<dbReference type="EMBL" id="JPKZ01022847">
    <property type="protein sequence ID" value="KHN70913.1"/>
    <property type="molecule type" value="Genomic_DNA"/>
</dbReference>
<evidence type="ECO:0000313" key="4">
    <source>
        <dbReference type="Proteomes" id="UP000031036"/>
    </source>
</evidence>
<evidence type="ECO:0000256" key="1">
    <source>
        <dbReference type="SAM" id="MobiDB-lite"/>
    </source>
</evidence>
<dbReference type="Proteomes" id="UP000031036">
    <property type="component" value="Unassembled WGS sequence"/>
</dbReference>
<evidence type="ECO:0000313" key="3">
    <source>
        <dbReference type="EMBL" id="KHN70913.1"/>
    </source>
</evidence>
<gene>
    <name evidence="3" type="ORF">Tcan_12059</name>
</gene>
<keyword evidence="2" id="KW-1133">Transmembrane helix</keyword>
<feature type="region of interest" description="Disordered" evidence="1">
    <location>
        <begin position="79"/>
        <end position="107"/>
    </location>
</feature>
<reference evidence="3 4" key="1">
    <citation type="submission" date="2014-11" db="EMBL/GenBank/DDBJ databases">
        <title>Genetic blueprint of the zoonotic pathogen Toxocara canis.</title>
        <authorList>
            <person name="Zhu X.-Q."/>
            <person name="Korhonen P.K."/>
            <person name="Cai H."/>
            <person name="Young N.D."/>
            <person name="Nejsum P."/>
            <person name="von Samson-Himmelstjerna G."/>
            <person name="Boag P.R."/>
            <person name="Tan P."/>
            <person name="Li Q."/>
            <person name="Min J."/>
            <person name="Yang Y."/>
            <person name="Wang X."/>
            <person name="Fang X."/>
            <person name="Hall R.S."/>
            <person name="Hofmann A."/>
            <person name="Sternberg P.W."/>
            <person name="Jex A.R."/>
            <person name="Gasser R.B."/>
        </authorList>
    </citation>
    <scope>NUCLEOTIDE SEQUENCE [LARGE SCALE GENOMIC DNA]</scope>
    <source>
        <strain evidence="3">PN_DK_2014</strain>
    </source>
</reference>
<name>A0A0B2UNG8_TOXCA</name>
<keyword evidence="4" id="KW-1185">Reference proteome</keyword>
<accession>A0A0B2UNG8</accession>
<keyword evidence="2" id="KW-0472">Membrane</keyword>
<evidence type="ECO:0000256" key="2">
    <source>
        <dbReference type="SAM" id="Phobius"/>
    </source>
</evidence>
<dbReference type="AlphaFoldDB" id="A0A0B2UNG8"/>
<comment type="caution">
    <text evidence="3">The sequence shown here is derived from an EMBL/GenBank/DDBJ whole genome shotgun (WGS) entry which is preliminary data.</text>
</comment>
<organism evidence="3 4">
    <name type="scientific">Toxocara canis</name>
    <name type="common">Canine roundworm</name>
    <dbReference type="NCBI Taxonomy" id="6265"/>
    <lineage>
        <taxon>Eukaryota</taxon>
        <taxon>Metazoa</taxon>
        <taxon>Ecdysozoa</taxon>
        <taxon>Nematoda</taxon>
        <taxon>Chromadorea</taxon>
        <taxon>Rhabditida</taxon>
        <taxon>Spirurina</taxon>
        <taxon>Ascaridomorpha</taxon>
        <taxon>Ascaridoidea</taxon>
        <taxon>Toxocaridae</taxon>
        <taxon>Toxocara</taxon>
    </lineage>
</organism>